<gene>
    <name evidence="2" type="ORF">BDP81DRAFT_122813</name>
</gene>
<accession>A0AAI9ZFB8</accession>
<dbReference type="GeneID" id="85466486"/>
<evidence type="ECO:0000313" key="3">
    <source>
        <dbReference type="Proteomes" id="UP001243989"/>
    </source>
</evidence>
<reference evidence="2" key="1">
    <citation type="submission" date="2021-06" db="EMBL/GenBank/DDBJ databases">
        <title>Comparative genomics, transcriptomics and evolutionary studies reveal genomic signatures of adaptation to plant cell wall in hemibiotrophic fungi.</title>
        <authorList>
            <consortium name="DOE Joint Genome Institute"/>
            <person name="Baroncelli R."/>
            <person name="Diaz J.F."/>
            <person name="Benocci T."/>
            <person name="Peng M."/>
            <person name="Battaglia E."/>
            <person name="Haridas S."/>
            <person name="Andreopoulos W."/>
            <person name="Labutti K."/>
            <person name="Pangilinan J."/>
            <person name="Floch G.L."/>
            <person name="Makela M.R."/>
            <person name="Henrissat B."/>
            <person name="Grigoriev I.V."/>
            <person name="Crouch J.A."/>
            <person name="De Vries R.P."/>
            <person name="Sukno S.A."/>
            <person name="Thon M.R."/>
        </authorList>
    </citation>
    <scope>NUCLEOTIDE SEQUENCE</scope>
    <source>
        <strain evidence="2">CBS 102054</strain>
    </source>
</reference>
<feature type="compositionally biased region" description="Basic and acidic residues" evidence="1">
    <location>
        <begin position="12"/>
        <end position="24"/>
    </location>
</feature>
<protein>
    <submittedName>
        <fullName evidence="2">Uncharacterized protein</fullName>
    </submittedName>
</protein>
<feature type="region of interest" description="Disordered" evidence="1">
    <location>
        <begin position="1"/>
        <end position="32"/>
    </location>
</feature>
<organism evidence="2 3">
    <name type="scientific">Colletotrichum phormii</name>
    <dbReference type="NCBI Taxonomy" id="359342"/>
    <lineage>
        <taxon>Eukaryota</taxon>
        <taxon>Fungi</taxon>
        <taxon>Dikarya</taxon>
        <taxon>Ascomycota</taxon>
        <taxon>Pezizomycotina</taxon>
        <taxon>Sordariomycetes</taxon>
        <taxon>Hypocreomycetidae</taxon>
        <taxon>Glomerellales</taxon>
        <taxon>Glomerellaceae</taxon>
        <taxon>Colletotrichum</taxon>
        <taxon>Colletotrichum acutatum species complex</taxon>
    </lineage>
</organism>
<dbReference type="Proteomes" id="UP001243989">
    <property type="component" value="Unassembled WGS sequence"/>
</dbReference>
<keyword evidence="3" id="KW-1185">Reference proteome</keyword>
<evidence type="ECO:0000313" key="2">
    <source>
        <dbReference type="EMBL" id="KAK1623495.1"/>
    </source>
</evidence>
<comment type="caution">
    <text evidence="2">The sequence shown here is derived from an EMBL/GenBank/DDBJ whole genome shotgun (WGS) entry which is preliminary data.</text>
</comment>
<name>A0AAI9ZFB8_9PEZI</name>
<dbReference type="AlphaFoldDB" id="A0AAI9ZFB8"/>
<sequence length="125" mass="14093">MAVEASVNAEQPRSKDLEIAEKQPSRPGSIGEDLKASEVELLDEAEIFLQQNGLSHAHLRELMEDEQAQKKLVRRIDLTLLPLLMGTYLLQYIDKQALSYGAVFDLFETTNTSQSQYSWHEGQGT</sequence>
<dbReference type="RefSeq" id="XP_060439490.1">
    <property type="nucleotide sequence ID" value="XM_060581624.1"/>
</dbReference>
<evidence type="ECO:0000256" key="1">
    <source>
        <dbReference type="SAM" id="MobiDB-lite"/>
    </source>
</evidence>
<proteinExistence type="predicted"/>
<dbReference type="EMBL" id="JAHMHQ010000029">
    <property type="protein sequence ID" value="KAK1623495.1"/>
    <property type="molecule type" value="Genomic_DNA"/>
</dbReference>